<evidence type="ECO:0000313" key="3">
    <source>
        <dbReference type="WBParaSite" id="MhA1_Contig982.frz3.gene8"/>
    </source>
</evidence>
<keyword evidence="1" id="KW-0175">Coiled coil</keyword>
<evidence type="ECO:0000256" key="1">
    <source>
        <dbReference type="SAM" id="Coils"/>
    </source>
</evidence>
<sequence>MENSENEREKLRSRLSEIELNLRQVEDERRELIHKYKELEQSLKRSNELNGKLENKLFHEERKMNAKIRQLEEQLSVSGVNIDLNMSGKSSVSLNDPEAFGGNQSLWSDIESSEPVNEVKLLRRNSMQRSRSKTNFTHLAAIKPLKTDKGKKY</sequence>
<dbReference type="Proteomes" id="UP000095281">
    <property type="component" value="Unplaced"/>
</dbReference>
<dbReference type="WBParaSite" id="MhA1_Contig982.frz3.gene8">
    <property type="protein sequence ID" value="MhA1_Contig982.frz3.gene8"/>
    <property type="gene ID" value="MhA1_Contig982.frz3.gene8"/>
</dbReference>
<accession>A0A1I8C2B9</accession>
<evidence type="ECO:0000313" key="2">
    <source>
        <dbReference type="Proteomes" id="UP000095281"/>
    </source>
</evidence>
<name>A0A1I8C2B9_MELHA</name>
<reference evidence="3" key="1">
    <citation type="submission" date="2016-11" db="UniProtKB">
        <authorList>
            <consortium name="WormBaseParasite"/>
        </authorList>
    </citation>
    <scope>IDENTIFICATION</scope>
</reference>
<protein>
    <submittedName>
        <fullName evidence="3">Uncharacterized protein</fullName>
    </submittedName>
</protein>
<keyword evidence="2" id="KW-1185">Reference proteome</keyword>
<feature type="coiled-coil region" evidence="1">
    <location>
        <begin position="1"/>
        <end position="74"/>
    </location>
</feature>
<proteinExistence type="predicted"/>
<organism evidence="2 3">
    <name type="scientific">Meloidogyne hapla</name>
    <name type="common">Root-knot nematode worm</name>
    <dbReference type="NCBI Taxonomy" id="6305"/>
    <lineage>
        <taxon>Eukaryota</taxon>
        <taxon>Metazoa</taxon>
        <taxon>Ecdysozoa</taxon>
        <taxon>Nematoda</taxon>
        <taxon>Chromadorea</taxon>
        <taxon>Rhabditida</taxon>
        <taxon>Tylenchina</taxon>
        <taxon>Tylenchomorpha</taxon>
        <taxon>Tylenchoidea</taxon>
        <taxon>Meloidogynidae</taxon>
        <taxon>Meloidogyninae</taxon>
        <taxon>Meloidogyne</taxon>
    </lineage>
</organism>
<dbReference type="AlphaFoldDB" id="A0A1I8C2B9"/>